<dbReference type="AlphaFoldDB" id="A0A5B7JKV6"/>
<proteinExistence type="predicted"/>
<accession>A0A5B7JKV6</accession>
<feature type="compositionally biased region" description="Polar residues" evidence="1">
    <location>
        <begin position="46"/>
        <end position="57"/>
    </location>
</feature>
<evidence type="ECO:0000313" key="3">
    <source>
        <dbReference type="Proteomes" id="UP000324222"/>
    </source>
</evidence>
<reference evidence="2 3" key="1">
    <citation type="submission" date="2019-05" db="EMBL/GenBank/DDBJ databases">
        <title>Another draft genome of Portunus trituberculatus and its Hox gene families provides insights of decapod evolution.</title>
        <authorList>
            <person name="Jeong J.-H."/>
            <person name="Song I."/>
            <person name="Kim S."/>
            <person name="Choi T."/>
            <person name="Kim D."/>
            <person name="Ryu S."/>
            <person name="Kim W."/>
        </authorList>
    </citation>
    <scope>NUCLEOTIDE SEQUENCE [LARGE SCALE GENOMIC DNA]</scope>
    <source>
        <tissue evidence="2">Muscle</tissue>
    </source>
</reference>
<evidence type="ECO:0000256" key="1">
    <source>
        <dbReference type="SAM" id="MobiDB-lite"/>
    </source>
</evidence>
<organism evidence="2 3">
    <name type="scientific">Portunus trituberculatus</name>
    <name type="common">Swimming crab</name>
    <name type="synonym">Neptunus trituberculatus</name>
    <dbReference type="NCBI Taxonomy" id="210409"/>
    <lineage>
        <taxon>Eukaryota</taxon>
        <taxon>Metazoa</taxon>
        <taxon>Ecdysozoa</taxon>
        <taxon>Arthropoda</taxon>
        <taxon>Crustacea</taxon>
        <taxon>Multicrustacea</taxon>
        <taxon>Malacostraca</taxon>
        <taxon>Eumalacostraca</taxon>
        <taxon>Eucarida</taxon>
        <taxon>Decapoda</taxon>
        <taxon>Pleocyemata</taxon>
        <taxon>Brachyura</taxon>
        <taxon>Eubrachyura</taxon>
        <taxon>Portunoidea</taxon>
        <taxon>Portunidae</taxon>
        <taxon>Portuninae</taxon>
        <taxon>Portunus</taxon>
    </lineage>
</organism>
<name>A0A5B7JKV6_PORTR</name>
<dbReference type="EMBL" id="VSRR010100081">
    <property type="protein sequence ID" value="MPC94856.1"/>
    <property type="molecule type" value="Genomic_DNA"/>
</dbReference>
<feature type="region of interest" description="Disordered" evidence="1">
    <location>
        <begin position="29"/>
        <end position="62"/>
    </location>
</feature>
<comment type="caution">
    <text evidence="2">The sequence shown here is derived from an EMBL/GenBank/DDBJ whole genome shotgun (WGS) entry which is preliminary data.</text>
</comment>
<protein>
    <submittedName>
        <fullName evidence="2">Uncharacterized protein</fullName>
    </submittedName>
</protein>
<gene>
    <name evidence="2" type="ORF">E2C01_090045</name>
</gene>
<keyword evidence="3" id="KW-1185">Reference proteome</keyword>
<evidence type="ECO:0000313" key="2">
    <source>
        <dbReference type="EMBL" id="MPC94856.1"/>
    </source>
</evidence>
<dbReference type="Proteomes" id="UP000324222">
    <property type="component" value="Unassembled WGS sequence"/>
</dbReference>
<sequence length="99" mass="10314">MSYSGGGNKQLRMVPSLLDLQKHIGIHNITKGTPCAPPGSHHESPGQRNTDLTNTGGNLVDGARKQVDGEARATEARPVLGLQGVFCSLGVGEARGRLG</sequence>